<keyword evidence="2 4" id="KW-0547">Nucleotide-binding</keyword>
<keyword evidence="7" id="KW-1185">Reference proteome</keyword>
<dbReference type="GO" id="GO:0008817">
    <property type="term" value="F:corrinoid adenosyltransferase activity"/>
    <property type="evidence" value="ECO:0007669"/>
    <property type="project" value="TreeGrafter"/>
</dbReference>
<accession>A0A3P6RVJ4</accession>
<dbReference type="PANTHER" id="PTHR12213">
    <property type="entry name" value="CORRINOID ADENOSYLTRANSFERASE"/>
    <property type="match status" value="1"/>
</dbReference>
<reference evidence="6 7" key="1">
    <citation type="submission" date="2018-11" db="EMBL/GenBank/DDBJ databases">
        <authorList>
            <consortium name="Pathogen Informatics"/>
        </authorList>
    </citation>
    <scope>NUCLEOTIDE SEQUENCE [LARGE SCALE GENOMIC DNA]</scope>
</reference>
<protein>
    <recommendedName>
        <fullName evidence="5">Cobalamin adenosyltransferase-like domain-containing protein</fullName>
    </recommendedName>
</protein>
<dbReference type="SUPFAM" id="SSF89028">
    <property type="entry name" value="Cobalamin adenosyltransferase-like"/>
    <property type="match status" value="1"/>
</dbReference>
<evidence type="ECO:0000256" key="1">
    <source>
        <dbReference type="ARBA" id="ARBA00022679"/>
    </source>
</evidence>
<dbReference type="OrthoDB" id="549173at2759"/>
<organism evidence="6 7">
    <name type="scientific">Gongylonema pulchrum</name>
    <dbReference type="NCBI Taxonomy" id="637853"/>
    <lineage>
        <taxon>Eukaryota</taxon>
        <taxon>Metazoa</taxon>
        <taxon>Ecdysozoa</taxon>
        <taxon>Nematoda</taxon>
        <taxon>Chromadorea</taxon>
        <taxon>Rhabditida</taxon>
        <taxon>Spirurina</taxon>
        <taxon>Spiruromorpha</taxon>
        <taxon>Spiruroidea</taxon>
        <taxon>Gongylonematidae</taxon>
        <taxon>Gongylonema</taxon>
    </lineage>
</organism>
<dbReference type="Gene3D" id="1.20.1200.10">
    <property type="entry name" value="Cobalamin adenosyltransferase-like"/>
    <property type="match status" value="1"/>
</dbReference>
<name>A0A3P6RVJ4_9BILA</name>
<evidence type="ECO:0000256" key="4">
    <source>
        <dbReference type="RuleBase" id="RU366026"/>
    </source>
</evidence>
<dbReference type="GO" id="GO:0005524">
    <property type="term" value="F:ATP binding"/>
    <property type="evidence" value="ECO:0007669"/>
    <property type="project" value="UniProtKB-UniRule"/>
</dbReference>
<sequence length="165" mass="18803">MLNTIFRICREWVYQKGLFDVSDVLLRVQCCLQDVGTHVATPVDSSSNSKKEMAKFDVSLFEYVNSQIDVYGDRVPPSKVFILPGGGLTAAHLQYGRAICRRAERTLVPLLREGMIDKSCLRFLNRSVSKLTRNVHRFPCYRVFVAVLTPVENLSFKGKVLFRID</sequence>
<dbReference type="PANTHER" id="PTHR12213:SF0">
    <property type="entry name" value="CORRINOID ADENOSYLTRANSFERASE MMAB"/>
    <property type="match status" value="1"/>
</dbReference>
<keyword evidence="1 4" id="KW-0808">Transferase</keyword>
<comment type="similarity">
    <text evidence="4">Belongs to the Cob(I)alamin adenosyltransferase family.</text>
</comment>
<feature type="domain" description="Cobalamin adenosyltransferase-like" evidence="5">
    <location>
        <begin position="2"/>
        <end position="126"/>
    </location>
</feature>
<evidence type="ECO:0000313" key="6">
    <source>
        <dbReference type="EMBL" id="VDK47571.1"/>
    </source>
</evidence>
<keyword evidence="3 4" id="KW-0067">ATP-binding</keyword>
<gene>
    <name evidence="6" type="ORF">GPUH_LOCUS4826</name>
</gene>
<dbReference type="InterPro" id="IPR036451">
    <property type="entry name" value="CblAdoTrfase-like_sf"/>
</dbReference>
<dbReference type="InterPro" id="IPR016030">
    <property type="entry name" value="CblAdoTrfase-like"/>
</dbReference>
<evidence type="ECO:0000313" key="7">
    <source>
        <dbReference type="Proteomes" id="UP000271098"/>
    </source>
</evidence>
<dbReference type="Pfam" id="PF01923">
    <property type="entry name" value="Cob_adeno_trans"/>
    <property type="match status" value="1"/>
</dbReference>
<dbReference type="Proteomes" id="UP000271098">
    <property type="component" value="Unassembled WGS sequence"/>
</dbReference>
<proteinExistence type="inferred from homology"/>
<evidence type="ECO:0000259" key="5">
    <source>
        <dbReference type="Pfam" id="PF01923"/>
    </source>
</evidence>
<evidence type="ECO:0000256" key="2">
    <source>
        <dbReference type="ARBA" id="ARBA00022741"/>
    </source>
</evidence>
<dbReference type="InterPro" id="IPR029499">
    <property type="entry name" value="PduO-typ"/>
</dbReference>
<evidence type="ECO:0000256" key="3">
    <source>
        <dbReference type="ARBA" id="ARBA00022840"/>
    </source>
</evidence>
<dbReference type="EMBL" id="UYRT01009505">
    <property type="protein sequence ID" value="VDK47571.1"/>
    <property type="molecule type" value="Genomic_DNA"/>
</dbReference>
<dbReference type="AlphaFoldDB" id="A0A3P6RVJ4"/>